<dbReference type="PROSITE" id="PS00831">
    <property type="entry name" value="RIBOSOMAL_L27"/>
    <property type="match status" value="1"/>
</dbReference>
<comment type="similarity">
    <text evidence="1 5">Belongs to the bacterial ribosomal protein bL27 family.</text>
</comment>
<evidence type="ECO:0000256" key="3">
    <source>
        <dbReference type="ARBA" id="ARBA00023274"/>
    </source>
</evidence>
<dbReference type="EMBL" id="AP018694">
    <property type="protein sequence ID" value="BBE18987.1"/>
    <property type="molecule type" value="Genomic_DNA"/>
</dbReference>
<evidence type="ECO:0000256" key="4">
    <source>
        <dbReference type="ARBA" id="ARBA00035175"/>
    </source>
</evidence>
<keyword evidence="8" id="KW-1185">Reference proteome</keyword>
<dbReference type="Gene3D" id="2.40.50.100">
    <property type="match status" value="1"/>
</dbReference>
<protein>
    <recommendedName>
        <fullName evidence="4 5">Large ribosomal subunit protein bL27</fullName>
    </recommendedName>
</protein>
<dbReference type="PANTHER" id="PTHR15893">
    <property type="entry name" value="RIBOSOMAL PROTEIN L27"/>
    <property type="match status" value="1"/>
</dbReference>
<dbReference type="FunFam" id="2.40.50.100:FF:000020">
    <property type="entry name" value="50S ribosomal protein L27"/>
    <property type="match status" value="1"/>
</dbReference>
<gene>
    <name evidence="5" type="primary">rpmA</name>
    <name evidence="7" type="ORF">AQPE_3160</name>
</gene>
<name>A0A5K7SBZ6_9BACT</name>
<evidence type="ECO:0000256" key="1">
    <source>
        <dbReference type="ARBA" id="ARBA00010797"/>
    </source>
</evidence>
<dbReference type="SUPFAM" id="SSF110324">
    <property type="entry name" value="Ribosomal L27 protein-like"/>
    <property type="match status" value="1"/>
</dbReference>
<evidence type="ECO:0000313" key="7">
    <source>
        <dbReference type="EMBL" id="BBE18987.1"/>
    </source>
</evidence>
<dbReference type="HAMAP" id="MF_00539">
    <property type="entry name" value="Ribosomal_bL27"/>
    <property type="match status" value="1"/>
</dbReference>
<feature type="region of interest" description="Disordered" evidence="6">
    <location>
        <begin position="1"/>
        <end position="20"/>
    </location>
</feature>
<dbReference type="KEGG" id="anf:AQPE_3160"/>
<dbReference type="Proteomes" id="UP001193389">
    <property type="component" value="Chromosome"/>
</dbReference>
<dbReference type="AlphaFoldDB" id="A0A5K7SBZ6"/>
<dbReference type="GO" id="GO:0022625">
    <property type="term" value="C:cytosolic large ribosomal subunit"/>
    <property type="evidence" value="ECO:0007669"/>
    <property type="project" value="TreeGrafter"/>
</dbReference>
<reference evidence="7" key="1">
    <citation type="journal article" date="2020" name="Int. J. Syst. Evol. Microbiol.">
        <title>Aquipluma nitroreducens gen. nov. sp. nov., a novel facultatively anaerobic bacterium isolated from a freshwater lake.</title>
        <authorList>
            <person name="Watanabe M."/>
            <person name="Kojima H."/>
            <person name="Fukui M."/>
        </authorList>
    </citation>
    <scope>NUCLEOTIDE SEQUENCE</scope>
    <source>
        <strain evidence="7">MeG22</strain>
    </source>
</reference>
<dbReference type="NCBIfam" id="TIGR00062">
    <property type="entry name" value="L27"/>
    <property type="match status" value="1"/>
</dbReference>
<accession>A0A5K7SBZ6</accession>
<evidence type="ECO:0000256" key="2">
    <source>
        <dbReference type="ARBA" id="ARBA00022980"/>
    </source>
</evidence>
<dbReference type="GO" id="GO:0006412">
    <property type="term" value="P:translation"/>
    <property type="evidence" value="ECO:0007669"/>
    <property type="project" value="UniProtKB-UniRule"/>
</dbReference>
<dbReference type="RefSeq" id="WP_318347265.1">
    <property type="nucleotide sequence ID" value="NZ_AP018694.1"/>
</dbReference>
<keyword evidence="3 5" id="KW-0687">Ribonucleoprotein</keyword>
<evidence type="ECO:0000313" key="8">
    <source>
        <dbReference type="Proteomes" id="UP001193389"/>
    </source>
</evidence>
<keyword evidence="2 5" id="KW-0689">Ribosomal protein</keyword>
<dbReference type="GO" id="GO:0003735">
    <property type="term" value="F:structural constituent of ribosome"/>
    <property type="evidence" value="ECO:0007669"/>
    <property type="project" value="InterPro"/>
</dbReference>
<proteinExistence type="inferred from homology"/>
<dbReference type="InterPro" id="IPR018261">
    <property type="entry name" value="Ribosomal_bL27_CS"/>
</dbReference>
<sequence>MAHKKGAGSSRNGRESESKRLGVKIFGGQAATAGNIIVRQRGTVHHPGLNVGIGRDHTLFALIDGTVVFKKRRDHKSFVTVEPVVAAVEAN</sequence>
<dbReference type="Pfam" id="PF01016">
    <property type="entry name" value="Ribosomal_L27"/>
    <property type="match status" value="1"/>
</dbReference>
<dbReference type="PANTHER" id="PTHR15893:SF0">
    <property type="entry name" value="LARGE RIBOSOMAL SUBUNIT PROTEIN BL27M"/>
    <property type="match status" value="1"/>
</dbReference>
<organism evidence="7 8">
    <name type="scientific">Aquipluma nitroreducens</name>
    <dbReference type="NCBI Taxonomy" id="2010828"/>
    <lineage>
        <taxon>Bacteria</taxon>
        <taxon>Pseudomonadati</taxon>
        <taxon>Bacteroidota</taxon>
        <taxon>Bacteroidia</taxon>
        <taxon>Marinilabiliales</taxon>
        <taxon>Prolixibacteraceae</taxon>
        <taxon>Aquipluma</taxon>
    </lineage>
</organism>
<dbReference type="InterPro" id="IPR001684">
    <property type="entry name" value="Ribosomal_bL27"/>
</dbReference>
<dbReference type="PRINTS" id="PR00063">
    <property type="entry name" value="RIBOSOMALL27"/>
</dbReference>
<evidence type="ECO:0000256" key="6">
    <source>
        <dbReference type="SAM" id="MobiDB-lite"/>
    </source>
</evidence>
<evidence type="ECO:0000256" key="5">
    <source>
        <dbReference type="HAMAP-Rule" id="MF_00539"/>
    </source>
</evidence>